<dbReference type="OrthoDB" id="272411at2759"/>
<dbReference type="InterPro" id="IPR043971">
    <property type="entry name" value="FUZ/MON1/HPS1_longin_2"/>
</dbReference>
<evidence type="ECO:0000259" key="2">
    <source>
        <dbReference type="Pfam" id="PF19037"/>
    </source>
</evidence>
<name>L0AWD9_THEEQ</name>
<gene>
    <name evidence="3" type="ORF">BEWA_021940</name>
</gene>
<proteinExistence type="predicted"/>
<protein>
    <recommendedName>
        <fullName evidence="5">FUZ/MON1/HPS1 first Longin domain-containing protein</fullName>
    </recommendedName>
</protein>
<dbReference type="GeneID" id="15807022"/>
<dbReference type="STRING" id="1537102.L0AWD9"/>
<dbReference type="PANTHER" id="PTHR13027:SF7">
    <property type="entry name" value="VACUOLAR FUSION PROTEIN MON1 HOMOLOG"/>
    <property type="match status" value="1"/>
</dbReference>
<dbReference type="KEGG" id="beq:BEWA_021940"/>
<sequence>MALEVYGFTYAGKPLFSSCKDSEVSLTFYGTLSAIVSKVASLLSDYTQEDSLRYITAGRHQFVYLERGPLCYFGISKGTYTPLTVYRILSTIHLQVISILTRGVERILLKRPSYDVQNLLGGTQFILQKLVDNLGGCLGILDTSAYEALPLSQSSRDQLATFFTNFKTDNILCALLVVSDRVAVITTAKRVVLNPKDIIIVINTIIASQSLQQQENWTPICLPSYNDQAFTYAYIKYIEPGVGVVCISTRGDQEQFYILSGHLEDTSEKIIKSKCMDEVRTSLLETPLTFPSGEFKKCEILHVLYHSLKLGQFFSSSFYNLTYGDFSHHILSSYRMVSELLHSSTHKRAAMISFEHINVYAEYNTDYVMYMATAPWTEITTELVEKVAGYIYKHFSFLFITKTPTITMN</sequence>
<organism evidence="3 4">
    <name type="scientific">Theileria equi strain WA</name>
    <dbReference type="NCBI Taxonomy" id="1537102"/>
    <lineage>
        <taxon>Eukaryota</taxon>
        <taxon>Sar</taxon>
        <taxon>Alveolata</taxon>
        <taxon>Apicomplexa</taxon>
        <taxon>Aconoidasida</taxon>
        <taxon>Piroplasmida</taxon>
        <taxon>Theileriidae</taxon>
        <taxon>Theileria</taxon>
    </lineage>
</organism>
<feature type="domain" description="FUZ/MON1/HPS1 first Longin" evidence="1">
    <location>
        <begin position="8"/>
        <end position="130"/>
    </location>
</feature>
<dbReference type="PANTHER" id="PTHR13027">
    <property type="entry name" value="SAND PROTEIN-RELATED"/>
    <property type="match status" value="1"/>
</dbReference>
<dbReference type="InterPro" id="IPR043972">
    <property type="entry name" value="FUZ/MON1/HPS1_longin_1"/>
</dbReference>
<accession>L0AWD9</accession>
<dbReference type="EMBL" id="CP001669">
    <property type="protein sequence ID" value="AFZ79346.1"/>
    <property type="molecule type" value="Genomic_DNA"/>
</dbReference>
<evidence type="ECO:0000313" key="3">
    <source>
        <dbReference type="EMBL" id="AFZ79346.1"/>
    </source>
</evidence>
<dbReference type="InterPro" id="IPR004353">
    <property type="entry name" value="Mon1"/>
</dbReference>
<dbReference type="GO" id="GO:0006623">
    <property type="term" value="P:protein targeting to vacuole"/>
    <property type="evidence" value="ECO:0007669"/>
    <property type="project" value="InterPro"/>
</dbReference>
<dbReference type="Proteomes" id="UP000031512">
    <property type="component" value="Chromosome 1"/>
</dbReference>
<dbReference type="AlphaFoldDB" id="L0AWD9"/>
<reference evidence="3 4" key="1">
    <citation type="journal article" date="2012" name="BMC Genomics">
        <title>Comparative genomic analysis and phylogenetic position of Theileria equi.</title>
        <authorList>
            <person name="Kappmeyer L.S."/>
            <person name="Thiagarajan M."/>
            <person name="Herndon D.R."/>
            <person name="Ramsay J.D."/>
            <person name="Caler E."/>
            <person name="Djikeng A."/>
            <person name="Gillespie J.J."/>
            <person name="Lau A.O."/>
            <person name="Roalson E.H."/>
            <person name="Silva J.C."/>
            <person name="Silva M.G."/>
            <person name="Suarez C.E."/>
            <person name="Ueti M.W."/>
            <person name="Nene V.M."/>
            <person name="Mealey R.H."/>
            <person name="Knowles D.P."/>
            <person name="Brayton K.A."/>
        </authorList>
    </citation>
    <scope>NUCLEOTIDE SEQUENCE [LARGE SCALE GENOMIC DNA]</scope>
    <source>
        <strain evidence="3 4">WA</strain>
    </source>
</reference>
<dbReference type="RefSeq" id="XP_004829012.1">
    <property type="nucleotide sequence ID" value="XM_004828955.1"/>
</dbReference>
<dbReference type="VEuPathDB" id="PiroplasmaDB:BEWA_021940"/>
<dbReference type="GO" id="GO:0016192">
    <property type="term" value="P:vesicle-mediated transport"/>
    <property type="evidence" value="ECO:0007669"/>
    <property type="project" value="InterPro"/>
</dbReference>
<evidence type="ECO:0000313" key="4">
    <source>
        <dbReference type="Proteomes" id="UP000031512"/>
    </source>
</evidence>
<feature type="domain" description="FUZ/MON1/HPS1 second Longin" evidence="2">
    <location>
        <begin position="174"/>
        <end position="253"/>
    </location>
</feature>
<evidence type="ECO:0000259" key="1">
    <source>
        <dbReference type="Pfam" id="PF19036"/>
    </source>
</evidence>
<keyword evidence="4" id="KW-1185">Reference proteome</keyword>
<evidence type="ECO:0008006" key="5">
    <source>
        <dbReference type="Google" id="ProtNLM"/>
    </source>
</evidence>
<dbReference type="PRINTS" id="PR01546">
    <property type="entry name" value="YEAST73DUF"/>
</dbReference>
<dbReference type="Pfam" id="PF19036">
    <property type="entry name" value="Fuz_longin_1"/>
    <property type="match status" value="1"/>
</dbReference>
<dbReference type="Pfam" id="PF19037">
    <property type="entry name" value="Fuz_longin_2"/>
    <property type="match status" value="1"/>
</dbReference>
<dbReference type="eggNOG" id="KOG0997">
    <property type="taxonomic scope" value="Eukaryota"/>
</dbReference>